<feature type="compositionally biased region" description="Basic and acidic residues" evidence="5">
    <location>
        <begin position="1"/>
        <end position="12"/>
    </location>
</feature>
<dbReference type="GO" id="GO:0006915">
    <property type="term" value="P:apoptotic process"/>
    <property type="evidence" value="ECO:0007669"/>
    <property type="project" value="UniProtKB-KW"/>
</dbReference>
<dbReference type="STRING" id="246409.I1CN33"/>
<dbReference type="VEuPathDB" id="FungiDB:RO3G_14574"/>
<dbReference type="Gene3D" id="6.10.140.1230">
    <property type="match status" value="1"/>
</dbReference>
<keyword evidence="8" id="KW-1185">Reference proteome</keyword>
<evidence type="ECO:0000256" key="5">
    <source>
        <dbReference type="SAM" id="MobiDB-lite"/>
    </source>
</evidence>
<dbReference type="InterPro" id="IPR005024">
    <property type="entry name" value="Snf7_fam"/>
</dbReference>
<dbReference type="GO" id="GO:0005737">
    <property type="term" value="C:cytoplasm"/>
    <property type="evidence" value="ECO:0007669"/>
    <property type="project" value="TreeGrafter"/>
</dbReference>
<feature type="compositionally biased region" description="Polar residues" evidence="5">
    <location>
        <begin position="46"/>
        <end position="59"/>
    </location>
</feature>
<feature type="region of interest" description="Disordered" evidence="5">
    <location>
        <begin position="598"/>
        <end position="623"/>
    </location>
</feature>
<organism evidence="7 8">
    <name type="scientific">Rhizopus delemar (strain RA 99-880 / ATCC MYA-4621 / FGSC 9543 / NRRL 43880)</name>
    <name type="common">Mucormycosis agent</name>
    <name type="synonym">Rhizopus arrhizus var. delemar</name>
    <dbReference type="NCBI Taxonomy" id="246409"/>
    <lineage>
        <taxon>Eukaryota</taxon>
        <taxon>Fungi</taxon>
        <taxon>Fungi incertae sedis</taxon>
        <taxon>Mucoromycota</taxon>
        <taxon>Mucoromycotina</taxon>
        <taxon>Mucoromycetes</taxon>
        <taxon>Mucorales</taxon>
        <taxon>Mucorineae</taxon>
        <taxon>Rhizopodaceae</taxon>
        <taxon>Rhizopus</taxon>
    </lineage>
</organism>
<evidence type="ECO:0000256" key="4">
    <source>
        <dbReference type="SAM" id="Coils"/>
    </source>
</evidence>
<evidence type="ECO:0000256" key="2">
    <source>
        <dbReference type="ARBA" id="ARBA00022703"/>
    </source>
</evidence>
<dbReference type="eggNOG" id="KOG3230">
    <property type="taxonomic scope" value="Eukaryota"/>
</dbReference>
<evidence type="ECO:0000256" key="3">
    <source>
        <dbReference type="ARBA" id="ARBA00022807"/>
    </source>
</evidence>
<dbReference type="GeneID" id="93621539"/>
<dbReference type="InterPro" id="IPR029030">
    <property type="entry name" value="Caspase-like_dom_sf"/>
</dbReference>
<proteinExistence type="inferred from homology"/>
<dbReference type="eggNOG" id="KOG1546">
    <property type="taxonomic scope" value="Eukaryota"/>
</dbReference>
<sequence>MGYHNNSDKEYGYGDDAPGSDSYDPEFTTEDILNPNPNYPQPPFVSENQPSTPTTNSSWKVPYGESTDAPDSEYYLHIDPSVKKNGAPNFKLSNCQGRKKALLIGINYFGTEHELNGCINDVENIESFLISNYEFKREDMVILTDDHPHDSKYYPTRANILASMHWLVEDAQPNDSFFFHFSGHGGRVKDLDGDEEDGYDETIYPVDFQEFEGTSGQIIDDTMHDILVRPLCEGCRLTCIFDSCHSGTVLDLPFIYSTKGVLKDQNLFKDAGKGLLSVGMAYATGDRTRAISELIELGKELMNARDIEEENKVRNFSPADVIMFSGCKDDQTSADAKEAGKATGAMSYAFTTTLRQNPNQSYQALLNSLREILRDNYSQRPQLSASHPIDVHLQFEFLFGKRKTPEEMLKQHQRALAKAQRELDREREKLERQEKKLIADIKKSAKENQMGACKVMAKDLVRTRRNVQKFYQMKTQLQAVGLRIQTLRSSQQMAEALKGATKAMGSMNRQMNLPKIQQIMMQFERENEMMDMKDEMMGDAIDDAFEEDEDEAESDEIVNKVLDEIGIHFDQEVHANLLTKNFMLISILQLGEIPTGVKQPEGPLASSHERIAQPEGALSSDDAALQARLDNLRRE</sequence>
<comment type="similarity">
    <text evidence="1">Belongs to the peptidase C14B family.</text>
</comment>
<dbReference type="Proteomes" id="UP000009138">
    <property type="component" value="Unassembled WGS sequence"/>
</dbReference>
<accession>I1CN33</accession>
<dbReference type="RefSeq" id="XP_067525259.1">
    <property type="nucleotide sequence ID" value="XM_067669158.1"/>
</dbReference>
<dbReference type="EMBL" id="CH476745">
    <property type="protein sequence ID" value="EIE89863.1"/>
    <property type="molecule type" value="Genomic_DNA"/>
</dbReference>
<dbReference type="OMA" id="HSKYYPN"/>
<keyword evidence="3" id="KW-0645">Protease</keyword>
<keyword evidence="3" id="KW-0788">Thiol protease</keyword>
<dbReference type="SUPFAM" id="SSF52129">
    <property type="entry name" value="Caspase-like"/>
    <property type="match status" value="1"/>
</dbReference>
<evidence type="ECO:0000313" key="7">
    <source>
        <dbReference type="EMBL" id="EIE89863.1"/>
    </source>
</evidence>
<keyword evidence="2" id="KW-0053">Apoptosis</keyword>
<dbReference type="GO" id="GO:0007034">
    <property type="term" value="P:vacuolar transport"/>
    <property type="evidence" value="ECO:0007669"/>
    <property type="project" value="InterPro"/>
</dbReference>
<reference evidence="7 8" key="1">
    <citation type="journal article" date="2009" name="PLoS Genet.">
        <title>Genomic analysis of the basal lineage fungus Rhizopus oryzae reveals a whole-genome duplication.</title>
        <authorList>
            <person name="Ma L.-J."/>
            <person name="Ibrahim A.S."/>
            <person name="Skory C."/>
            <person name="Grabherr M.G."/>
            <person name="Burger G."/>
            <person name="Butler M."/>
            <person name="Elias M."/>
            <person name="Idnurm A."/>
            <person name="Lang B.F."/>
            <person name="Sone T."/>
            <person name="Abe A."/>
            <person name="Calvo S.E."/>
            <person name="Corrochano L.M."/>
            <person name="Engels R."/>
            <person name="Fu J."/>
            <person name="Hansberg W."/>
            <person name="Kim J.-M."/>
            <person name="Kodira C.D."/>
            <person name="Koehrsen M.J."/>
            <person name="Liu B."/>
            <person name="Miranda-Saavedra D."/>
            <person name="O'Leary S."/>
            <person name="Ortiz-Castellanos L."/>
            <person name="Poulter R."/>
            <person name="Rodriguez-Romero J."/>
            <person name="Ruiz-Herrera J."/>
            <person name="Shen Y.-Q."/>
            <person name="Zeng Q."/>
            <person name="Galagan J."/>
            <person name="Birren B.W."/>
            <person name="Cuomo C.A."/>
            <person name="Wickes B.L."/>
        </authorList>
    </citation>
    <scope>NUCLEOTIDE SEQUENCE [LARGE SCALE GENOMIC DNA]</scope>
    <source>
        <strain evidence="8">RA 99-880 / ATCC MYA-4621 / FGSC 9543 / NRRL 43880</strain>
    </source>
</reference>
<evidence type="ECO:0000256" key="1">
    <source>
        <dbReference type="ARBA" id="ARBA00009005"/>
    </source>
</evidence>
<feature type="region of interest" description="Disordered" evidence="5">
    <location>
        <begin position="1"/>
        <end position="64"/>
    </location>
</feature>
<evidence type="ECO:0000313" key="8">
    <source>
        <dbReference type="Proteomes" id="UP000009138"/>
    </source>
</evidence>
<dbReference type="PANTHER" id="PTHR48104:SF30">
    <property type="entry name" value="METACASPASE-1"/>
    <property type="match status" value="1"/>
</dbReference>
<name>I1CN33_RHIO9</name>
<gene>
    <name evidence="7" type="ORF">RO3G_14574</name>
</gene>
<protein>
    <recommendedName>
        <fullName evidence="6">Peptidase C14 caspase domain-containing protein</fullName>
    </recommendedName>
</protein>
<dbReference type="InterPro" id="IPR050452">
    <property type="entry name" value="Metacaspase"/>
</dbReference>
<evidence type="ECO:0000259" key="6">
    <source>
        <dbReference type="Pfam" id="PF00656"/>
    </source>
</evidence>
<dbReference type="OrthoDB" id="3223806at2759"/>
<dbReference type="Pfam" id="PF00656">
    <property type="entry name" value="Peptidase_C14"/>
    <property type="match status" value="1"/>
</dbReference>
<dbReference type="PANTHER" id="PTHR48104">
    <property type="entry name" value="METACASPASE-4"/>
    <property type="match status" value="1"/>
</dbReference>
<keyword evidence="3" id="KW-0378">Hydrolase</keyword>
<dbReference type="GO" id="GO:0006508">
    <property type="term" value="P:proteolysis"/>
    <property type="evidence" value="ECO:0007669"/>
    <property type="project" value="InterPro"/>
</dbReference>
<dbReference type="InterPro" id="IPR011600">
    <property type="entry name" value="Pept_C14_caspase"/>
</dbReference>
<feature type="domain" description="Peptidase C14 caspase" evidence="6">
    <location>
        <begin position="98"/>
        <end position="387"/>
    </location>
</feature>
<keyword evidence="4" id="KW-0175">Coiled coil</keyword>
<feature type="coiled-coil region" evidence="4">
    <location>
        <begin position="409"/>
        <end position="447"/>
    </location>
</feature>
<dbReference type="Pfam" id="PF03357">
    <property type="entry name" value="Snf7"/>
    <property type="match status" value="1"/>
</dbReference>
<dbReference type="InParanoid" id="I1CN33"/>
<dbReference type="GO" id="GO:0004197">
    <property type="term" value="F:cysteine-type endopeptidase activity"/>
    <property type="evidence" value="ECO:0007669"/>
    <property type="project" value="InterPro"/>
</dbReference>
<dbReference type="FunCoup" id="I1CN33">
    <property type="interactions" value="522"/>
</dbReference>
<dbReference type="Gene3D" id="3.40.50.12660">
    <property type="match status" value="1"/>
</dbReference>
<dbReference type="AlphaFoldDB" id="I1CN33"/>